<evidence type="ECO:0000256" key="5">
    <source>
        <dbReference type="ARBA" id="ARBA00022833"/>
    </source>
</evidence>
<keyword evidence="7" id="KW-0496">Mitochondrion</keyword>
<sequence length="381" mass="43647">MLKIAVEANVELWDVDYHILLQTVVERSEVQGKVKSAIELLNMMALHHPVMGRLNAEMIQTIVGGTVVRISEDGHCGGCAQRLRSFDLSQEERAVLVRDVVEKLVTPRVICQSHYEPLVEVTEEEQTARWGIFNTFVTSMEHNDYDTLIDGANLGYYGLNSWYSEAKVELLKRKGVDPATVPLKERNNVPFPVDVPPKFETIEHARKSAATRGRKPLIILHERHIREAIGTNQTILEQWKELNCVLASPHFLNDDYCWLYGSLKKPGTWIITNDQMRDHHFLLLSQQMFIRWRQRHRITYKALHDRVSGTTTIALKFPKPFSVWVQTAADNVETHWHVPFVSGIDILNQATNKTEFTPSDFGLHKDGDDECSSWLCTVKNP</sequence>
<evidence type="ECO:0000259" key="8">
    <source>
        <dbReference type="Pfam" id="PF16953"/>
    </source>
</evidence>
<evidence type="ECO:0000256" key="1">
    <source>
        <dbReference type="ARBA" id="ARBA00004173"/>
    </source>
</evidence>
<dbReference type="GO" id="GO:0046872">
    <property type="term" value="F:metal ion binding"/>
    <property type="evidence" value="ECO:0007669"/>
    <property type="project" value="UniProtKB-KW"/>
</dbReference>
<keyword evidence="3" id="KW-0479">Metal-binding</keyword>
<accession>A0A7G2CCR9</accession>
<dbReference type="PANTHER" id="PTHR13547:SF1">
    <property type="entry name" value="MITOCHONDRIAL RIBONUCLEASE P CATALYTIC SUBUNIT"/>
    <property type="match status" value="1"/>
</dbReference>
<name>A0A7G2CCR9_9TRYP</name>
<comment type="subcellular location">
    <subcellularLocation>
        <location evidence="1">Mitochondrion</location>
    </subcellularLocation>
</comment>
<reference evidence="9 10" key="1">
    <citation type="submission" date="2020-08" db="EMBL/GenBank/DDBJ databases">
        <authorList>
            <person name="Newling K."/>
            <person name="Davey J."/>
            <person name="Forrester S."/>
        </authorList>
    </citation>
    <scope>NUCLEOTIDE SEQUENCE [LARGE SCALE GENOMIC DNA]</scope>
    <source>
        <strain evidence="10">Crithidia deanei Carvalho (ATCC PRA-265)</strain>
    </source>
</reference>
<evidence type="ECO:0000256" key="2">
    <source>
        <dbReference type="ARBA" id="ARBA00007626"/>
    </source>
</evidence>
<dbReference type="GO" id="GO:0001682">
    <property type="term" value="P:tRNA 5'-leader removal"/>
    <property type="evidence" value="ECO:0007669"/>
    <property type="project" value="TreeGrafter"/>
</dbReference>
<gene>
    <name evidence="9" type="ORF">ADEAN_000397500</name>
</gene>
<dbReference type="EMBL" id="LR877151">
    <property type="protein sequence ID" value="CAD2216513.1"/>
    <property type="molecule type" value="Genomic_DNA"/>
</dbReference>
<keyword evidence="4" id="KW-0378">Hydrolase</keyword>
<evidence type="ECO:0000256" key="3">
    <source>
        <dbReference type="ARBA" id="ARBA00022723"/>
    </source>
</evidence>
<evidence type="ECO:0000256" key="7">
    <source>
        <dbReference type="ARBA" id="ARBA00023128"/>
    </source>
</evidence>
<evidence type="ECO:0000256" key="4">
    <source>
        <dbReference type="ARBA" id="ARBA00022801"/>
    </source>
</evidence>
<dbReference type="Proteomes" id="UP000515908">
    <property type="component" value="Chromosome 07"/>
</dbReference>
<dbReference type="Pfam" id="PF16953">
    <property type="entry name" value="PRORP"/>
    <property type="match status" value="1"/>
</dbReference>
<keyword evidence="6" id="KW-0809">Transit peptide</keyword>
<dbReference type="InterPro" id="IPR031595">
    <property type="entry name" value="PRORP_C"/>
</dbReference>
<evidence type="ECO:0000313" key="10">
    <source>
        <dbReference type="Proteomes" id="UP000515908"/>
    </source>
</evidence>
<dbReference type="AlphaFoldDB" id="A0A7G2CCR9"/>
<dbReference type="Gene3D" id="3.40.50.11980">
    <property type="match status" value="1"/>
</dbReference>
<protein>
    <submittedName>
        <fullName evidence="9">Protein-only RNase P, putative</fullName>
    </submittedName>
</protein>
<dbReference type="PANTHER" id="PTHR13547">
    <property type="match status" value="1"/>
</dbReference>
<keyword evidence="10" id="KW-1185">Reference proteome</keyword>
<proteinExistence type="inferred from homology"/>
<keyword evidence="5" id="KW-0862">Zinc</keyword>
<comment type="similarity">
    <text evidence="2">Belongs to the PPR family. P subfamily.</text>
</comment>
<dbReference type="GO" id="GO:0004526">
    <property type="term" value="F:ribonuclease P activity"/>
    <property type="evidence" value="ECO:0007669"/>
    <property type="project" value="TreeGrafter"/>
</dbReference>
<evidence type="ECO:0000256" key="6">
    <source>
        <dbReference type="ARBA" id="ARBA00022946"/>
    </source>
</evidence>
<dbReference type="OrthoDB" id="46913at2759"/>
<dbReference type="VEuPathDB" id="TriTrypDB:ADEAN_000397500"/>
<feature type="domain" description="PRORP" evidence="8">
    <location>
        <begin position="210"/>
        <end position="343"/>
    </location>
</feature>
<dbReference type="GO" id="GO:0005739">
    <property type="term" value="C:mitochondrion"/>
    <property type="evidence" value="ECO:0007669"/>
    <property type="project" value="UniProtKB-SubCell"/>
</dbReference>
<organism evidence="9 10">
    <name type="scientific">Angomonas deanei</name>
    <dbReference type="NCBI Taxonomy" id="59799"/>
    <lineage>
        <taxon>Eukaryota</taxon>
        <taxon>Discoba</taxon>
        <taxon>Euglenozoa</taxon>
        <taxon>Kinetoplastea</taxon>
        <taxon>Metakinetoplastina</taxon>
        <taxon>Trypanosomatida</taxon>
        <taxon>Trypanosomatidae</taxon>
        <taxon>Strigomonadinae</taxon>
        <taxon>Angomonas</taxon>
    </lineage>
</organism>
<evidence type="ECO:0000313" key="9">
    <source>
        <dbReference type="EMBL" id="CAD2216513.1"/>
    </source>
</evidence>